<dbReference type="GO" id="GO:0016301">
    <property type="term" value="F:kinase activity"/>
    <property type="evidence" value="ECO:0007669"/>
    <property type="project" value="UniProtKB-KW"/>
</dbReference>
<dbReference type="Proteomes" id="UP000524237">
    <property type="component" value="Unassembled WGS sequence"/>
</dbReference>
<comment type="similarity">
    <text evidence="1">Belongs to the class-III pyridoxal-phosphate-dependent aminotransferase family.</text>
</comment>
<dbReference type="PROSITE" id="PS00600">
    <property type="entry name" value="AA_TRANSFER_CLASS_3"/>
    <property type="match status" value="1"/>
</dbReference>
<dbReference type="PANTHER" id="PTHR45688">
    <property type="match status" value="1"/>
</dbReference>
<dbReference type="InterPro" id="IPR015424">
    <property type="entry name" value="PyrdxlP-dep_Trfase"/>
</dbReference>
<dbReference type="SUPFAM" id="SSF56112">
    <property type="entry name" value="Protein kinase-like (PK-like)"/>
    <property type="match status" value="1"/>
</dbReference>
<dbReference type="InterPro" id="IPR015421">
    <property type="entry name" value="PyrdxlP-dep_Trfase_major"/>
</dbReference>
<reference evidence="4 5" key="1">
    <citation type="submission" date="2020-07" db="EMBL/GenBank/DDBJ databases">
        <title>Sequencing the genomes of 1000 actinobacteria strains.</title>
        <authorList>
            <person name="Klenk H.-P."/>
        </authorList>
    </citation>
    <scope>NUCLEOTIDE SEQUENCE [LARGE SCALE GENOMIC DNA]</scope>
    <source>
        <strain evidence="4 5">DSM 23737</strain>
    </source>
</reference>
<keyword evidence="2" id="KW-0663">Pyridoxal phosphate</keyword>
<keyword evidence="4" id="KW-0032">Aminotransferase</keyword>
<name>A0A7W3JTD1_9MICO</name>
<accession>A0A7W3JTD1</accession>
<dbReference type="EMBL" id="JACGWU010000002">
    <property type="protein sequence ID" value="MBA8828899.1"/>
    <property type="molecule type" value="Genomic_DNA"/>
</dbReference>
<dbReference type="PANTHER" id="PTHR45688:SF13">
    <property type="entry name" value="ALANINE--GLYOXYLATE AMINOTRANSFERASE 2-LIKE"/>
    <property type="match status" value="1"/>
</dbReference>
<feature type="domain" description="Aminoglycoside phosphotransferase" evidence="3">
    <location>
        <begin position="37"/>
        <end position="269"/>
    </location>
</feature>
<dbReference type="InterPro" id="IPR011009">
    <property type="entry name" value="Kinase-like_dom_sf"/>
</dbReference>
<protein>
    <submittedName>
        <fullName evidence="4">4-aminobutyrate aminotransferase-like enzyme/Ser/Thr protein kinase RdoA (MazF antagonist)</fullName>
    </submittedName>
</protein>
<proteinExistence type="inferred from homology"/>
<dbReference type="NCBIfam" id="NF004800">
    <property type="entry name" value="PRK06149.1"/>
    <property type="match status" value="1"/>
</dbReference>
<keyword evidence="4" id="KW-0418">Kinase</keyword>
<dbReference type="RefSeq" id="WP_182484343.1">
    <property type="nucleotide sequence ID" value="NZ_JACGWU010000002.1"/>
</dbReference>
<dbReference type="Gene3D" id="3.90.1200.10">
    <property type="match status" value="1"/>
</dbReference>
<dbReference type="InterPro" id="IPR049704">
    <property type="entry name" value="Aminotrans_3_PPA_site"/>
</dbReference>
<dbReference type="InterPro" id="IPR005814">
    <property type="entry name" value="Aminotrans_3"/>
</dbReference>
<dbReference type="Gene3D" id="3.90.1150.10">
    <property type="entry name" value="Aspartate Aminotransferase, domain 1"/>
    <property type="match status" value="1"/>
</dbReference>
<organism evidence="4 5">
    <name type="scientific">Alpinimonas psychrophila</name>
    <dbReference type="NCBI Taxonomy" id="748908"/>
    <lineage>
        <taxon>Bacteria</taxon>
        <taxon>Bacillati</taxon>
        <taxon>Actinomycetota</taxon>
        <taxon>Actinomycetes</taxon>
        <taxon>Micrococcales</taxon>
        <taxon>Microbacteriaceae</taxon>
        <taxon>Alpinimonas</taxon>
    </lineage>
</organism>
<gene>
    <name evidence="4" type="ORF">FB555_000997</name>
</gene>
<keyword evidence="5" id="KW-1185">Reference proteome</keyword>
<evidence type="ECO:0000313" key="5">
    <source>
        <dbReference type="Proteomes" id="UP000524237"/>
    </source>
</evidence>
<dbReference type="GO" id="GO:0030170">
    <property type="term" value="F:pyridoxal phosphate binding"/>
    <property type="evidence" value="ECO:0007669"/>
    <property type="project" value="InterPro"/>
</dbReference>
<keyword evidence="4" id="KW-0808">Transferase</keyword>
<dbReference type="InterPro" id="IPR002575">
    <property type="entry name" value="Aminoglycoside_PTrfase"/>
</dbReference>
<dbReference type="AlphaFoldDB" id="A0A7W3JTD1"/>
<dbReference type="InterPro" id="IPR015422">
    <property type="entry name" value="PyrdxlP-dep_Trfase_small"/>
</dbReference>
<comment type="caution">
    <text evidence="4">The sequence shown here is derived from an EMBL/GenBank/DDBJ whole genome shotgun (WGS) entry which is preliminary data.</text>
</comment>
<evidence type="ECO:0000256" key="2">
    <source>
        <dbReference type="ARBA" id="ARBA00022898"/>
    </source>
</evidence>
<dbReference type="GO" id="GO:0008483">
    <property type="term" value="F:transaminase activity"/>
    <property type="evidence" value="ECO:0007669"/>
    <property type="project" value="UniProtKB-KW"/>
</dbReference>
<dbReference type="CDD" id="cd00610">
    <property type="entry name" value="OAT_like"/>
    <property type="match status" value="1"/>
</dbReference>
<evidence type="ECO:0000259" key="3">
    <source>
        <dbReference type="Pfam" id="PF01636"/>
    </source>
</evidence>
<evidence type="ECO:0000313" key="4">
    <source>
        <dbReference type="EMBL" id="MBA8828899.1"/>
    </source>
</evidence>
<dbReference type="Pfam" id="PF00202">
    <property type="entry name" value="Aminotran_3"/>
    <property type="match status" value="1"/>
</dbReference>
<sequence length="987" mass="105628">MPVYDFFADNDLVRPDVSVDDAVAIGSSLFGITGTATELGSQQDRNFLIESNTDGAVQRFVLKIHNPAFSTAELHAQEEGLDFLAKRGMTVPLYVPGIDGQIRQSWNAAGTSLPVRLLTFLDGPSLQSQGFLAPDVIRALGSLSATAAVNLADFSGDGLDRLLQWDMRQAEAVIAQLEHWVVDEERRDAIHAFTASASQRLSPLMPSLRVQVIHGDITDDNVICAVAPSGHRIPVGLIDFGDLALGWLVAELAVTVSSVLPHAPENPFAALEAIVAFDDILPLSDEEISALWPLVTLRGAVLAVSGAQQLSVDEGNDYANDRMQAEWDLFVSASSVGWDEAEAAIRHALGRPHRRENTRGSSATVLGSIVAMIPGLTSETAEILDFSVTSPLLSGGAWLGEGIEELLATDALTRQPFAVAAYGQSRLTRTARLSRDEPESFPLVTEVFLAPGTALVAPLDAVVAVIDDDLVVLHTSAGEIRVGGISSGLVVGSEITAGTVLGTTRARATENARVRLQLLTFENMDAPPFVGKSRTAGWIHLTKDPAVLLGLTPTKADLSPEKEQERRADVMAGAQEKYYEQPPQIERGWQELLIDTTGRAYVDMVNNVTSIGHAHPRFTQAISDQLQLVNTNNRFLYKALADLSERIVEVSPDPSLDTVLLVNSGSEAVDLALHLAKLHTRRTGIVALREGYHGWTEASDAVSTSAFDNPFAVASRPSGIHIADIPNTYRGKYTGPDAAKRYAEDVTTLLDSADGPGENLAAFISEPVIGNAGGVVPPEGYLANVYEQVRARGGLCIADEVQVGYGRLGAHFWGVQQQGVVPDIMTMAKAMGNGYPLGAVITRRDIAESLAREGNFFSSAGGSPVSCVAGLTVLNVIRDEGLQANAKAVGERLASRLAELASRHEIIGAVHGMGLYMGIELVRNRETQEPAIEETTAICERLLALGVIMQPTSERQNVLKIKPPMCLSLASANFFVDALDEVLTAGW</sequence>
<dbReference type="Pfam" id="PF01636">
    <property type="entry name" value="APH"/>
    <property type="match status" value="1"/>
</dbReference>
<dbReference type="SUPFAM" id="SSF53383">
    <property type="entry name" value="PLP-dependent transferases"/>
    <property type="match status" value="1"/>
</dbReference>
<dbReference type="Gene3D" id="3.40.640.10">
    <property type="entry name" value="Type I PLP-dependent aspartate aminotransferase-like (Major domain)"/>
    <property type="match status" value="1"/>
</dbReference>
<evidence type="ECO:0000256" key="1">
    <source>
        <dbReference type="ARBA" id="ARBA00008954"/>
    </source>
</evidence>